<dbReference type="Proteomes" id="UP000005017">
    <property type="component" value="Unassembled WGS sequence"/>
</dbReference>
<evidence type="ECO:0000313" key="2">
    <source>
        <dbReference type="EMBL" id="EFC06465.1"/>
    </source>
</evidence>
<keyword evidence="1" id="KW-0175">Coiled coil</keyword>
<protein>
    <recommendedName>
        <fullName evidence="4">DUF349 domain-containing protein</fullName>
    </recommendedName>
</protein>
<dbReference type="STRING" id="679192.HMPREF9013_1410"/>
<evidence type="ECO:0008006" key="4">
    <source>
        <dbReference type="Google" id="ProtNLM"/>
    </source>
</evidence>
<accession>D2MLQ6</accession>
<gene>
    <name evidence="2" type="ORF">HMPREF9013_1410</name>
</gene>
<evidence type="ECO:0000256" key="1">
    <source>
        <dbReference type="SAM" id="Coils"/>
    </source>
</evidence>
<dbReference type="Pfam" id="PF03993">
    <property type="entry name" value="DUF349"/>
    <property type="match status" value="3"/>
</dbReference>
<keyword evidence="3" id="KW-1185">Reference proteome</keyword>
<dbReference type="OrthoDB" id="977295at2"/>
<sequence>MDWKTLQGYEEKYAKITVKPHKTFDGKVIEVLYGALDENGQPTLAVEGHEDGHGRWYGIESNGEYMMLVWQKPVSQGGDIEYGTEFRENAVEELEKDVRHKQELCRRVEMFHAGTSAEEIEAVKKEWEAIQNWKTAKEVEYKAWFDESLEKLEIRREKAVENAGIKEALVQKAEELKNSTTWKETQEAFHQLQDQWQETGHAGEKENTLWEAFKEARKEFNKKRKEYFANLDSIRAEVKIKKEELIKSVQEAMEKNANYNALSSKMDEWMNDWKALGSAGREWDDQLWEAFNGARQKFFAERKEFFKKRNEEFSTSLAKKKALIEQAKEIVATGNLDKENTEKMKNLDVAWKDTGYSGRKDNDRIWEEFKAVKEQFWEAKHQANQQRFQEVLAHKEELAESLRKEINQLQEDVFQVDDYEEVHEMERQIARKKSMLDQTKVDIEDLKNKLN</sequence>
<name>D2MLQ6_9FIRM</name>
<dbReference type="EMBL" id="ADFR01000001">
    <property type="protein sequence ID" value="EFC06465.1"/>
    <property type="molecule type" value="Genomic_DNA"/>
</dbReference>
<reference evidence="3" key="1">
    <citation type="submission" date="2009-12" db="EMBL/GenBank/DDBJ databases">
        <title>Sequence of Clostridiales genomosp. BVAB3 str. UPII9-5.</title>
        <authorList>
            <person name="Madupu R."/>
            <person name="Durkin A.S."/>
            <person name="Torralba M."/>
            <person name="Methe B."/>
            <person name="Sutton G.G."/>
            <person name="Strausberg R.L."/>
            <person name="Nelson K.E."/>
        </authorList>
    </citation>
    <scope>NUCLEOTIDE SEQUENCE [LARGE SCALE GENOMIC DNA]</scope>
    <source>
        <strain evidence="3">W1219</strain>
    </source>
</reference>
<dbReference type="AlphaFoldDB" id="D2MLQ6"/>
<organism evidence="2 3">
    <name type="scientific">Bulleidia extructa W1219</name>
    <dbReference type="NCBI Taxonomy" id="679192"/>
    <lineage>
        <taxon>Bacteria</taxon>
        <taxon>Bacillati</taxon>
        <taxon>Bacillota</taxon>
        <taxon>Erysipelotrichia</taxon>
        <taxon>Erysipelotrichales</taxon>
        <taxon>Erysipelotrichaceae</taxon>
        <taxon>Bulleidia</taxon>
    </lineage>
</organism>
<feature type="coiled-coil region" evidence="1">
    <location>
        <begin position="217"/>
        <end position="262"/>
    </location>
</feature>
<proteinExistence type="predicted"/>
<dbReference type="eggNOG" id="COG1196">
    <property type="taxonomic scope" value="Bacteria"/>
</dbReference>
<comment type="caution">
    <text evidence="2">The sequence shown here is derived from an EMBL/GenBank/DDBJ whole genome shotgun (WGS) entry which is preliminary data.</text>
</comment>
<feature type="coiled-coil region" evidence="1">
    <location>
        <begin position="385"/>
        <end position="449"/>
    </location>
</feature>
<dbReference type="InterPro" id="IPR007139">
    <property type="entry name" value="DUF349"/>
</dbReference>
<dbReference type="RefSeq" id="WP_006626327.1">
    <property type="nucleotide sequence ID" value="NZ_ADFR01000001.1"/>
</dbReference>
<evidence type="ECO:0000313" key="3">
    <source>
        <dbReference type="Proteomes" id="UP000005017"/>
    </source>
</evidence>